<feature type="compositionally biased region" description="Polar residues" evidence="1">
    <location>
        <begin position="121"/>
        <end position="130"/>
    </location>
</feature>
<feature type="compositionally biased region" description="Basic and acidic residues" evidence="1">
    <location>
        <begin position="229"/>
        <end position="238"/>
    </location>
</feature>
<dbReference type="AlphaFoldDB" id="A0A811YTB6"/>
<comment type="caution">
    <text evidence="2">The sequence shown here is derived from an EMBL/GenBank/DDBJ whole genome shotgun (WGS) entry which is preliminary data.</text>
</comment>
<gene>
    <name evidence="2" type="ORF">NYPRO_LOCUS12588</name>
</gene>
<feature type="region of interest" description="Disordered" evidence="1">
    <location>
        <begin position="219"/>
        <end position="238"/>
    </location>
</feature>
<proteinExistence type="predicted"/>
<evidence type="ECO:0000313" key="2">
    <source>
        <dbReference type="EMBL" id="CAD7679789.1"/>
    </source>
</evidence>
<feature type="region of interest" description="Disordered" evidence="1">
    <location>
        <begin position="157"/>
        <end position="188"/>
    </location>
</feature>
<dbReference type="Proteomes" id="UP000645828">
    <property type="component" value="Unassembled WGS sequence"/>
</dbReference>
<feature type="region of interest" description="Disordered" evidence="1">
    <location>
        <begin position="76"/>
        <end position="131"/>
    </location>
</feature>
<feature type="compositionally biased region" description="Basic and acidic residues" evidence="1">
    <location>
        <begin position="157"/>
        <end position="180"/>
    </location>
</feature>
<evidence type="ECO:0000256" key="1">
    <source>
        <dbReference type="SAM" id="MobiDB-lite"/>
    </source>
</evidence>
<reference evidence="2" key="1">
    <citation type="submission" date="2020-12" db="EMBL/GenBank/DDBJ databases">
        <authorList>
            <consortium name="Molecular Ecology Group"/>
        </authorList>
    </citation>
    <scope>NUCLEOTIDE SEQUENCE</scope>
    <source>
        <strain evidence="2">TBG_1078</strain>
    </source>
</reference>
<feature type="compositionally biased region" description="Basic residues" evidence="1">
    <location>
        <begin position="219"/>
        <end position="228"/>
    </location>
</feature>
<keyword evidence="3" id="KW-1185">Reference proteome</keyword>
<sequence>MGALSKKHLFSTVWSVGLKVNVKVLADQDLVRPAPRFPDGRLLVAPSHGGQRSKLSVNLVPPALILPACLHPPACPHPQGRSRTRATAEPAPGCTPAGPPQGPMPLEAGPAPPPLRGSVRGDTSPTTGLQPASDLCTVIRCTPRRLGQQSRVLRNAHIEGGKEERHKEKLKKKEEEGERKKAQKNQPTFRLSVQAKIAKVRTEIKLGKATSKLRKQIRRLIHTKKKKKIESNENNRTL</sequence>
<dbReference type="EMBL" id="CAJHUB010000744">
    <property type="protein sequence ID" value="CAD7679789.1"/>
    <property type="molecule type" value="Genomic_DNA"/>
</dbReference>
<protein>
    <submittedName>
        <fullName evidence="2">(raccoon dog) hypothetical protein</fullName>
    </submittedName>
</protein>
<evidence type="ECO:0000313" key="3">
    <source>
        <dbReference type="Proteomes" id="UP000645828"/>
    </source>
</evidence>
<name>A0A811YTB6_NYCPR</name>
<organism evidence="2 3">
    <name type="scientific">Nyctereutes procyonoides</name>
    <name type="common">Raccoon dog</name>
    <name type="synonym">Canis procyonoides</name>
    <dbReference type="NCBI Taxonomy" id="34880"/>
    <lineage>
        <taxon>Eukaryota</taxon>
        <taxon>Metazoa</taxon>
        <taxon>Chordata</taxon>
        <taxon>Craniata</taxon>
        <taxon>Vertebrata</taxon>
        <taxon>Euteleostomi</taxon>
        <taxon>Mammalia</taxon>
        <taxon>Eutheria</taxon>
        <taxon>Laurasiatheria</taxon>
        <taxon>Carnivora</taxon>
        <taxon>Caniformia</taxon>
        <taxon>Canidae</taxon>
        <taxon>Nyctereutes</taxon>
    </lineage>
</organism>
<accession>A0A811YTB6</accession>